<reference evidence="1 2" key="1">
    <citation type="submission" date="2017-11" db="EMBL/GenBank/DDBJ databases">
        <title>De novo assembly and phasing of dikaryotic genomes from two isolates of Puccinia coronata f. sp. avenae, the causal agent of oat crown rust.</title>
        <authorList>
            <person name="Miller M.E."/>
            <person name="Zhang Y."/>
            <person name="Omidvar V."/>
            <person name="Sperschneider J."/>
            <person name="Schwessinger B."/>
            <person name="Raley C."/>
            <person name="Palmer J.M."/>
            <person name="Garnica D."/>
            <person name="Upadhyaya N."/>
            <person name="Rathjen J."/>
            <person name="Taylor J.M."/>
            <person name="Park R.F."/>
            <person name="Dodds P.N."/>
            <person name="Hirsch C.D."/>
            <person name="Kianian S.F."/>
            <person name="Figueroa M."/>
        </authorList>
    </citation>
    <scope>NUCLEOTIDE SEQUENCE [LARGE SCALE GENOMIC DNA]</scope>
    <source>
        <strain evidence="1">12SD80</strain>
    </source>
</reference>
<comment type="caution">
    <text evidence="1">The sequence shown here is derived from an EMBL/GenBank/DDBJ whole genome shotgun (WGS) entry which is preliminary data.</text>
</comment>
<dbReference type="EMBL" id="PGCI01000378">
    <property type="protein sequence ID" value="PLW28107.1"/>
    <property type="molecule type" value="Genomic_DNA"/>
</dbReference>
<proteinExistence type="predicted"/>
<dbReference type="AlphaFoldDB" id="A0A2N5TRL8"/>
<gene>
    <name evidence="1" type="ORF">PCASD_22495</name>
</gene>
<dbReference type="Proteomes" id="UP000235392">
    <property type="component" value="Unassembled WGS sequence"/>
</dbReference>
<accession>A0A2N5TRL8</accession>
<evidence type="ECO:0000313" key="2">
    <source>
        <dbReference type="Proteomes" id="UP000235392"/>
    </source>
</evidence>
<evidence type="ECO:0000313" key="1">
    <source>
        <dbReference type="EMBL" id="PLW28107.1"/>
    </source>
</evidence>
<sequence length="59" mass="6558">MNPYPQALPVAKFCSFSGQLTAIRRGQTLIIQGQQDLHPMICTTFTLPEEPENGHCIDV</sequence>
<organism evidence="1 2">
    <name type="scientific">Puccinia coronata f. sp. avenae</name>
    <dbReference type="NCBI Taxonomy" id="200324"/>
    <lineage>
        <taxon>Eukaryota</taxon>
        <taxon>Fungi</taxon>
        <taxon>Dikarya</taxon>
        <taxon>Basidiomycota</taxon>
        <taxon>Pucciniomycotina</taxon>
        <taxon>Pucciniomycetes</taxon>
        <taxon>Pucciniales</taxon>
        <taxon>Pucciniaceae</taxon>
        <taxon>Puccinia</taxon>
    </lineage>
</organism>
<name>A0A2N5TRL8_9BASI</name>
<protein>
    <submittedName>
        <fullName evidence="1">Uncharacterized protein</fullName>
    </submittedName>
</protein>